<accession>A0ABW3CU59</accession>
<protein>
    <recommendedName>
        <fullName evidence="3">DUF4230 domain-containing protein</fullName>
    </recommendedName>
</protein>
<name>A0ABW3CU59_9FLAO</name>
<evidence type="ECO:0008006" key="3">
    <source>
        <dbReference type="Google" id="ProtNLM"/>
    </source>
</evidence>
<sequence length="202" mass="23591">MKYVFRILLLALVAIGGYYAYENFIADKAIHILEDVQHELSMTEEFVFSRDNMKFSEIQNNKKFLAHVNYLYTWEANVPFGFSSKDLKLDYDKDNKVLNVEIKTLRLFPFQIHNKKAKKTSEFAWLNQGDPVAKFWQNIEGHTKDLINKEFSKKPNEVASVKQISKNSLTISVQNILKKLALKDVEVRIRIDKLALYNGKRV</sequence>
<gene>
    <name evidence="1" type="ORF">ACFQ1M_03760</name>
</gene>
<evidence type="ECO:0000313" key="2">
    <source>
        <dbReference type="Proteomes" id="UP001596978"/>
    </source>
</evidence>
<dbReference type="EMBL" id="JBHTJH010000004">
    <property type="protein sequence ID" value="MFD0861311.1"/>
    <property type="molecule type" value="Genomic_DNA"/>
</dbReference>
<organism evidence="1 2">
    <name type="scientific">Sungkyunkwania multivorans</name>
    <dbReference type="NCBI Taxonomy" id="1173618"/>
    <lineage>
        <taxon>Bacteria</taxon>
        <taxon>Pseudomonadati</taxon>
        <taxon>Bacteroidota</taxon>
        <taxon>Flavobacteriia</taxon>
        <taxon>Flavobacteriales</taxon>
        <taxon>Flavobacteriaceae</taxon>
        <taxon>Sungkyunkwania</taxon>
    </lineage>
</organism>
<dbReference type="RefSeq" id="WP_386404089.1">
    <property type="nucleotide sequence ID" value="NZ_JBHTJH010000004.1"/>
</dbReference>
<reference evidence="2" key="1">
    <citation type="journal article" date="2019" name="Int. J. Syst. Evol. Microbiol.">
        <title>The Global Catalogue of Microorganisms (GCM) 10K type strain sequencing project: providing services to taxonomists for standard genome sequencing and annotation.</title>
        <authorList>
            <consortium name="The Broad Institute Genomics Platform"/>
            <consortium name="The Broad Institute Genome Sequencing Center for Infectious Disease"/>
            <person name="Wu L."/>
            <person name="Ma J."/>
        </authorList>
    </citation>
    <scope>NUCLEOTIDE SEQUENCE [LARGE SCALE GENOMIC DNA]</scope>
    <source>
        <strain evidence="2">CCUG 62952</strain>
    </source>
</reference>
<keyword evidence="2" id="KW-1185">Reference proteome</keyword>
<comment type="caution">
    <text evidence="1">The sequence shown here is derived from an EMBL/GenBank/DDBJ whole genome shotgun (WGS) entry which is preliminary data.</text>
</comment>
<dbReference type="Proteomes" id="UP001596978">
    <property type="component" value="Unassembled WGS sequence"/>
</dbReference>
<evidence type="ECO:0000313" key="1">
    <source>
        <dbReference type="EMBL" id="MFD0861311.1"/>
    </source>
</evidence>
<proteinExistence type="predicted"/>